<dbReference type="Proteomes" id="UP000324065">
    <property type="component" value="Unassembled WGS sequence"/>
</dbReference>
<accession>A0A5M6I8C1</accession>
<protein>
    <submittedName>
        <fullName evidence="1">Uncharacterized protein</fullName>
    </submittedName>
</protein>
<gene>
    <name evidence="1" type="ORF">F1188_16375</name>
</gene>
<organism evidence="1 2">
    <name type="scientific">Roseospira marina</name>
    <dbReference type="NCBI Taxonomy" id="140057"/>
    <lineage>
        <taxon>Bacteria</taxon>
        <taxon>Pseudomonadati</taxon>
        <taxon>Pseudomonadota</taxon>
        <taxon>Alphaproteobacteria</taxon>
        <taxon>Rhodospirillales</taxon>
        <taxon>Rhodospirillaceae</taxon>
        <taxon>Roseospira</taxon>
    </lineage>
</organism>
<sequence length="130" mass="14426">MKLSLAKNLIALRIEAKRRVDEAAVTIRHTRASYGVDAIYAEKTREAEQYKAAAIAGSPDLADYPFLSAETKRLGQNPMDVAALWIERQRELRTFLAKVEVARLNAKAAIDTATTPGEIEHLAAYVSWPD</sequence>
<dbReference type="AlphaFoldDB" id="A0A5M6I8C1"/>
<evidence type="ECO:0000313" key="2">
    <source>
        <dbReference type="Proteomes" id="UP000324065"/>
    </source>
</evidence>
<comment type="caution">
    <text evidence="1">The sequence shown here is derived from an EMBL/GenBank/DDBJ whole genome shotgun (WGS) entry which is preliminary data.</text>
</comment>
<evidence type="ECO:0000313" key="1">
    <source>
        <dbReference type="EMBL" id="KAA5604433.1"/>
    </source>
</evidence>
<proteinExistence type="predicted"/>
<dbReference type="OrthoDB" id="7877312at2"/>
<reference evidence="1 2" key="1">
    <citation type="submission" date="2019-09" db="EMBL/GenBank/DDBJ databases">
        <title>Genome sequence of Roseospira marina, one of the more divergent members of the non-sulfur purple photosynthetic bacterial family, the Rhodospirillaceae.</title>
        <authorList>
            <person name="Meyer T."/>
            <person name="Kyndt J."/>
        </authorList>
    </citation>
    <scope>NUCLEOTIDE SEQUENCE [LARGE SCALE GENOMIC DNA]</scope>
    <source>
        <strain evidence="1 2">DSM 15113</strain>
    </source>
</reference>
<name>A0A5M6I8C1_9PROT</name>
<dbReference type="EMBL" id="VWPJ01000018">
    <property type="protein sequence ID" value="KAA5604433.1"/>
    <property type="molecule type" value="Genomic_DNA"/>
</dbReference>
<dbReference type="RefSeq" id="WP_150063523.1">
    <property type="nucleotide sequence ID" value="NZ_JACHII010000014.1"/>
</dbReference>
<keyword evidence="2" id="KW-1185">Reference proteome</keyword>